<name>A0A848NT90_9BURK</name>
<organism evidence="2 3">
    <name type="scientific">Achromobacter ruhlandii</name>
    <dbReference type="NCBI Taxonomy" id="72557"/>
    <lineage>
        <taxon>Bacteria</taxon>
        <taxon>Pseudomonadati</taxon>
        <taxon>Pseudomonadota</taxon>
        <taxon>Betaproteobacteria</taxon>
        <taxon>Burkholderiales</taxon>
        <taxon>Alcaligenaceae</taxon>
        <taxon>Achromobacter</taxon>
    </lineage>
</organism>
<evidence type="ECO:0000313" key="3">
    <source>
        <dbReference type="Proteomes" id="UP000542405"/>
    </source>
</evidence>
<dbReference type="AlphaFoldDB" id="A0A848NT90"/>
<reference evidence="2 3" key="1">
    <citation type="submission" date="2020-04" db="EMBL/GenBank/DDBJ databases">
        <title>Achromobacter ruhlandii genome sequencing and assembly.</title>
        <authorList>
            <person name="Martins R.C.R."/>
            <person name="Perdigao-Neto L.V."/>
            <person name="Levin A.S.S."/>
            <person name="Costa S.F."/>
        </authorList>
    </citation>
    <scope>NUCLEOTIDE SEQUENCE [LARGE SCALE GENOMIC DNA]</scope>
    <source>
        <strain evidence="2 3">9035ralo</strain>
    </source>
</reference>
<keyword evidence="1" id="KW-1133">Transmembrane helix</keyword>
<evidence type="ECO:0000256" key="1">
    <source>
        <dbReference type="SAM" id="Phobius"/>
    </source>
</evidence>
<evidence type="ECO:0000313" key="2">
    <source>
        <dbReference type="EMBL" id="NMU93693.1"/>
    </source>
</evidence>
<dbReference type="Proteomes" id="UP000542405">
    <property type="component" value="Unassembled WGS sequence"/>
</dbReference>
<keyword evidence="1" id="KW-0472">Membrane</keyword>
<feature type="non-terminal residue" evidence="2">
    <location>
        <position position="1"/>
    </location>
</feature>
<sequence>TGGVVFFVFDNRWRYSHFIWHLFVLGGTVCHFFAVLWYGAGPA</sequence>
<protein>
    <submittedName>
        <fullName evidence="2">Hemolysin III family protein</fullName>
    </submittedName>
</protein>
<gene>
    <name evidence="2" type="ORF">HGQ98_30790</name>
</gene>
<accession>A0A848NT90</accession>
<keyword evidence="1" id="KW-0812">Transmembrane</keyword>
<feature type="transmembrane region" description="Helical" evidence="1">
    <location>
        <begin position="18"/>
        <end position="40"/>
    </location>
</feature>
<proteinExistence type="predicted"/>
<dbReference type="EMBL" id="JABBZE010000796">
    <property type="protein sequence ID" value="NMU93693.1"/>
    <property type="molecule type" value="Genomic_DNA"/>
</dbReference>
<comment type="caution">
    <text evidence="2">The sequence shown here is derived from an EMBL/GenBank/DDBJ whole genome shotgun (WGS) entry which is preliminary data.</text>
</comment>